<dbReference type="EMBL" id="CAWUHB010000020">
    <property type="protein sequence ID" value="CAK7220410.1"/>
    <property type="molecule type" value="Genomic_DNA"/>
</dbReference>
<comment type="caution">
    <text evidence="2">The sequence shown here is derived from an EMBL/GenBank/DDBJ whole genome shotgun (WGS) entry which is preliminary data.</text>
</comment>
<sequence length="285" mass="31536">MEITSPSAANAMEDQVVEFQGIATLFQVFDEILKQGNDFVIVKNVSQINYNGIDKERERRRRKFRFFFQAKERQLRVTLASGPHELTHAGIFYTIRTNMVSPSRMPPWYPCAATTYKSPDGTSSKEGDSGGFPGGGDTSGGDARWPALAIECGASQSLASLHAAMRWWFWASDHRVKIVLAVKLHRSRQIMVIEKFVEESVAIPRLGATATRSSAALPHLQPVLQQTITMAPVPDSNPVKYRATSGALVLAFELLYRRAPGPSPGERDVVVPESELEALAGYVWD</sequence>
<evidence type="ECO:0000313" key="3">
    <source>
        <dbReference type="Proteomes" id="UP001642405"/>
    </source>
</evidence>
<protein>
    <submittedName>
        <fullName evidence="2">Uncharacterized protein</fullName>
    </submittedName>
</protein>
<dbReference type="Proteomes" id="UP001642405">
    <property type="component" value="Unassembled WGS sequence"/>
</dbReference>
<proteinExistence type="predicted"/>
<reference evidence="2 3" key="1">
    <citation type="submission" date="2024-01" db="EMBL/GenBank/DDBJ databases">
        <authorList>
            <person name="Allen C."/>
            <person name="Tagirdzhanova G."/>
        </authorList>
    </citation>
    <scope>NUCLEOTIDE SEQUENCE [LARGE SCALE GENOMIC DNA]</scope>
</reference>
<accession>A0ABP0BLT1</accession>
<evidence type="ECO:0000313" key="2">
    <source>
        <dbReference type="EMBL" id="CAK7220410.1"/>
    </source>
</evidence>
<name>A0ABP0BLT1_9PEZI</name>
<evidence type="ECO:0000256" key="1">
    <source>
        <dbReference type="SAM" id="MobiDB-lite"/>
    </source>
</evidence>
<gene>
    <name evidence="2" type="ORF">SCUCBS95973_004144</name>
</gene>
<feature type="compositionally biased region" description="Gly residues" evidence="1">
    <location>
        <begin position="129"/>
        <end position="138"/>
    </location>
</feature>
<organism evidence="2 3">
    <name type="scientific">Sporothrix curviconia</name>
    <dbReference type="NCBI Taxonomy" id="1260050"/>
    <lineage>
        <taxon>Eukaryota</taxon>
        <taxon>Fungi</taxon>
        <taxon>Dikarya</taxon>
        <taxon>Ascomycota</taxon>
        <taxon>Pezizomycotina</taxon>
        <taxon>Sordariomycetes</taxon>
        <taxon>Sordariomycetidae</taxon>
        <taxon>Ophiostomatales</taxon>
        <taxon>Ophiostomataceae</taxon>
        <taxon>Sporothrix</taxon>
    </lineage>
</organism>
<feature type="region of interest" description="Disordered" evidence="1">
    <location>
        <begin position="118"/>
        <end position="138"/>
    </location>
</feature>
<keyword evidence="3" id="KW-1185">Reference proteome</keyword>